<name>A0A8S1Y141_PAROT</name>
<reference evidence="1" key="1">
    <citation type="submission" date="2021-01" db="EMBL/GenBank/DDBJ databases">
        <authorList>
            <consortium name="Genoscope - CEA"/>
            <person name="William W."/>
        </authorList>
    </citation>
    <scope>NUCLEOTIDE SEQUENCE</scope>
</reference>
<accession>A0A8S1Y141</accession>
<protein>
    <submittedName>
        <fullName evidence="1">Uncharacterized protein</fullName>
    </submittedName>
</protein>
<organism evidence="1 2">
    <name type="scientific">Paramecium octaurelia</name>
    <dbReference type="NCBI Taxonomy" id="43137"/>
    <lineage>
        <taxon>Eukaryota</taxon>
        <taxon>Sar</taxon>
        <taxon>Alveolata</taxon>
        <taxon>Ciliophora</taxon>
        <taxon>Intramacronucleata</taxon>
        <taxon>Oligohymenophorea</taxon>
        <taxon>Peniculida</taxon>
        <taxon>Parameciidae</taxon>
        <taxon>Paramecium</taxon>
    </lineage>
</organism>
<comment type="caution">
    <text evidence="1">The sequence shown here is derived from an EMBL/GenBank/DDBJ whole genome shotgun (WGS) entry which is preliminary data.</text>
</comment>
<sequence length="185" mass="22584">MREILKMKMIEQGLRVDMWAKFPVMRAHLVITRKLWINNNEKKKTFKRILIRFTSNDQRLTEYAIRIQKNDFLQTIQAIIKVRLVIQRRDELSDNDSIVIREGGSKKVVLFQMTLFLYCYISHKWMMESFYWQERDRRFNQFNKTGQIIYMQAEEKENYESRDKELMKKIEIYKRGIQEGGETLL</sequence>
<keyword evidence="2" id="KW-1185">Reference proteome</keyword>
<evidence type="ECO:0000313" key="2">
    <source>
        <dbReference type="Proteomes" id="UP000683925"/>
    </source>
</evidence>
<dbReference type="EMBL" id="CAJJDP010000142">
    <property type="protein sequence ID" value="CAD8207446.1"/>
    <property type="molecule type" value="Genomic_DNA"/>
</dbReference>
<evidence type="ECO:0000313" key="1">
    <source>
        <dbReference type="EMBL" id="CAD8207446.1"/>
    </source>
</evidence>
<dbReference type="Proteomes" id="UP000683925">
    <property type="component" value="Unassembled WGS sequence"/>
</dbReference>
<gene>
    <name evidence="1" type="ORF">POCTA_138.1.T1410031</name>
</gene>
<proteinExistence type="predicted"/>
<dbReference type="AlphaFoldDB" id="A0A8S1Y141"/>